<evidence type="ECO:0000313" key="7">
    <source>
        <dbReference type="EMBL" id="ABI65984.1"/>
    </source>
</evidence>
<dbReference type="InterPro" id="IPR017911">
    <property type="entry name" value="MacB-like_ATP-bd"/>
</dbReference>
<dbReference type="GO" id="GO:0098796">
    <property type="term" value="C:membrane protein complex"/>
    <property type="evidence" value="ECO:0007669"/>
    <property type="project" value="UniProtKB-ARBA"/>
</dbReference>
<dbReference type="SMART" id="SM00382">
    <property type="entry name" value="AAA"/>
    <property type="match status" value="1"/>
</dbReference>
<organism evidence="7 8">
    <name type="scientific">Maricaulis maris (strain MCS10)</name>
    <name type="common">Caulobacter maris</name>
    <dbReference type="NCBI Taxonomy" id="394221"/>
    <lineage>
        <taxon>Bacteria</taxon>
        <taxon>Pseudomonadati</taxon>
        <taxon>Pseudomonadota</taxon>
        <taxon>Alphaproteobacteria</taxon>
        <taxon>Maricaulales</taxon>
        <taxon>Maricaulaceae</taxon>
        <taxon>Maricaulis</taxon>
    </lineage>
</organism>
<dbReference type="FunFam" id="3.40.50.300:FF:000032">
    <property type="entry name" value="Export ABC transporter ATP-binding protein"/>
    <property type="match status" value="1"/>
</dbReference>
<dbReference type="SUPFAM" id="SSF52540">
    <property type="entry name" value="P-loop containing nucleoside triphosphate hydrolases"/>
    <property type="match status" value="1"/>
</dbReference>
<dbReference type="OrthoDB" id="7627620at2"/>
<evidence type="ECO:0000256" key="1">
    <source>
        <dbReference type="ARBA" id="ARBA00022448"/>
    </source>
</evidence>
<evidence type="ECO:0000256" key="4">
    <source>
        <dbReference type="ARBA" id="ARBA00022840"/>
    </source>
</evidence>
<reference evidence="7 8" key="1">
    <citation type="submission" date="2006-08" db="EMBL/GenBank/DDBJ databases">
        <title>Complete sequence of Maricaulis maris MCS10.</title>
        <authorList>
            <consortium name="US DOE Joint Genome Institute"/>
            <person name="Copeland A."/>
            <person name="Lucas S."/>
            <person name="Lapidus A."/>
            <person name="Barry K."/>
            <person name="Detter J.C."/>
            <person name="Glavina del Rio T."/>
            <person name="Hammon N."/>
            <person name="Israni S."/>
            <person name="Dalin E."/>
            <person name="Tice H."/>
            <person name="Pitluck S."/>
            <person name="Saunders E."/>
            <person name="Brettin T."/>
            <person name="Bruce D."/>
            <person name="Han C."/>
            <person name="Tapia R."/>
            <person name="Gilna P."/>
            <person name="Schmutz J."/>
            <person name="Larimer F."/>
            <person name="Land M."/>
            <person name="Hauser L."/>
            <person name="Kyrpides N."/>
            <person name="Mikhailova N."/>
            <person name="Viollier P."/>
            <person name="Stephens C."/>
            <person name="Richardson P."/>
        </authorList>
    </citation>
    <scope>NUCLEOTIDE SEQUENCE [LARGE SCALE GENOMIC DNA]</scope>
    <source>
        <strain evidence="7 8">MCS10</strain>
    </source>
</reference>
<dbReference type="GO" id="GO:0016887">
    <property type="term" value="F:ATP hydrolysis activity"/>
    <property type="evidence" value="ECO:0007669"/>
    <property type="project" value="InterPro"/>
</dbReference>
<evidence type="ECO:0000256" key="3">
    <source>
        <dbReference type="ARBA" id="ARBA00022741"/>
    </source>
</evidence>
<dbReference type="GO" id="GO:0005886">
    <property type="term" value="C:plasma membrane"/>
    <property type="evidence" value="ECO:0007669"/>
    <property type="project" value="TreeGrafter"/>
</dbReference>
<dbReference type="EMBL" id="CP000449">
    <property type="protein sequence ID" value="ABI65984.1"/>
    <property type="molecule type" value="Genomic_DNA"/>
</dbReference>
<keyword evidence="8" id="KW-1185">Reference proteome</keyword>
<protein>
    <submittedName>
        <fullName evidence="7">ABC transporter related protein</fullName>
    </submittedName>
</protein>
<dbReference type="CDD" id="cd03255">
    <property type="entry name" value="ABC_MJ0796_LolCDE_FtsE"/>
    <property type="match status" value="1"/>
</dbReference>
<dbReference type="InterPro" id="IPR003593">
    <property type="entry name" value="AAA+_ATPase"/>
</dbReference>
<comment type="similarity">
    <text evidence="5">Belongs to the ABC transporter superfamily. Macrolide exporter (TC 3.A.1.122) family.</text>
</comment>
<dbReference type="HOGENOM" id="CLU_000604_1_22_5"/>
<gene>
    <name evidence="7" type="ordered locus">Mmar10_1692</name>
</gene>
<dbReference type="RefSeq" id="WP_011643631.1">
    <property type="nucleotide sequence ID" value="NC_008347.1"/>
</dbReference>
<accession>Q0AP03</accession>
<keyword evidence="2" id="KW-1003">Cell membrane</keyword>
<name>Q0AP03_MARMM</name>
<evidence type="ECO:0000313" key="8">
    <source>
        <dbReference type="Proteomes" id="UP000001964"/>
    </source>
</evidence>
<dbReference type="AlphaFoldDB" id="Q0AP03"/>
<evidence type="ECO:0000256" key="5">
    <source>
        <dbReference type="ARBA" id="ARBA00038388"/>
    </source>
</evidence>
<dbReference type="PANTHER" id="PTHR24220:SF86">
    <property type="entry name" value="ABC TRANSPORTER ABCH.1"/>
    <property type="match status" value="1"/>
</dbReference>
<keyword evidence="2" id="KW-0997">Cell inner membrane</keyword>
<dbReference type="Gene3D" id="3.40.50.300">
    <property type="entry name" value="P-loop containing nucleotide triphosphate hydrolases"/>
    <property type="match status" value="1"/>
</dbReference>
<keyword evidence="2" id="KW-0472">Membrane</keyword>
<keyword evidence="1" id="KW-0813">Transport</keyword>
<dbReference type="InterPro" id="IPR027417">
    <property type="entry name" value="P-loop_NTPase"/>
</dbReference>
<dbReference type="GO" id="GO:0005524">
    <property type="term" value="F:ATP binding"/>
    <property type="evidence" value="ECO:0007669"/>
    <property type="project" value="UniProtKB-KW"/>
</dbReference>
<dbReference type="InterPro" id="IPR003439">
    <property type="entry name" value="ABC_transporter-like_ATP-bd"/>
</dbReference>
<dbReference type="GO" id="GO:0022857">
    <property type="term" value="F:transmembrane transporter activity"/>
    <property type="evidence" value="ECO:0007669"/>
    <property type="project" value="TreeGrafter"/>
</dbReference>
<dbReference type="PANTHER" id="PTHR24220">
    <property type="entry name" value="IMPORT ATP-BINDING PROTEIN"/>
    <property type="match status" value="1"/>
</dbReference>
<proteinExistence type="inferred from homology"/>
<dbReference type="PROSITE" id="PS50893">
    <property type="entry name" value="ABC_TRANSPORTER_2"/>
    <property type="match status" value="1"/>
</dbReference>
<evidence type="ECO:0000256" key="2">
    <source>
        <dbReference type="ARBA" id="ARBA00022519"/>
    </source>
</evidence>
<keyword evidence="4" id="KW-0067">ATP-binding</keyword>
<dbReference type="eggNOG" id="COG1136">
    <property type="taxonomic scope" value="Bacteria"/>
</dbReference>
<dbReference type="Proteomes" id="UP000001964">
    <property type="component" value="Chromosome"/>
</dbReference>
<dbReference type="InterPro" id="IPR017871">
    <property type="entry name" value="ABC_transporter-like_CS"/>
</dbReference>
<dbReference type="PROSITE" id="PS00211">
    <property type="entry name" value="ABC_TRANSPORTER_1"/>
    <property type="match status" value="1"/>
</dbReference>
<dbReference type="STRING" id="394221.Mmar10_1692"/>
<keyword evidence="3" id="KW-0547">Nucleotide-binding</keyword>
<feature type="domain" description="ABC transporter" evidence="6">
    <location>
        <begin position="5"/>
        <end position="229"/>
    </location>
</feature>
<dbReference type="InterPro" id="IPR015854">
    <property type="entry name" value="ABC_transpr_LolD-like"/>
</dbReference>
<evidence type="ECO:0000259" key="6">
    <source>
        <dbReference type="PROSITE" id="PS50893"/>
    </source>
</evidence>
<dbReference type="Pfam" id="PF00005">
    <property type="entry name" value="ABC_tran"/>
    <property type="match status" value="1"/>
</dbReference>
<dbReference type="KEGG" id="mmr:Mmar10_1692"/>
<sequence>MSYALELSKVSKRFRTRKVETLALDQIDLSVERGEFLSIVGSSGSGKSTLVAIMGLLENPSEGSVVFFGETVTRAGSGRLADLRRNHIGFVFQSFQLISDMSVVENVMAGLDGIERSKRLRRARALETLDALGIAHRADHLPSQLSGGQQQRAAVARAMVRKPLLLICDEPTGNLDPESADIVMAHIEAFRDAGATVVLVTHDPAIARRADRIVTLEHGQLQPGPVASS</sequence>